<dbReference type="EMBL" id="AP018818">
    <property type="protein sequence ID" value="BBF71647.1"/>
    <property type="molecule type" value="Genomic_DNA"/>
</dbReference>
<comment type="similarity">
    <text evidence="1">Belongs to the Gfa family.</text>
</comment>
<accession>A0ABM7G2Z3</accession>
<evidence type="ECO:0000256" key="1">
    <source>
        <dbReference type="ARBA" id="ARBA00005495"/>
    </source>
</evidence>
<evidence type="ECO:0000313" key="7">
    <source>
        <dbReference type="Proteomes" id="UP001059971"/>
    </source>
</evidence>
<evidence type="ECO:0000256" key="4">
    <source>
        <dbReference type="ARBA" id="ARBA00023239"/>
    </source>
</evidence>
<proteinExistence type="inferred from homology"/>
<dbReference type="PANTHER" id="PTHR33337:SF40">
    <property type="entry name" value="CENP-V_GFA DOMAIN-CONTAINING PROTEIN-RELATED"/>
    <property type="match status" value="1"/>
</dbReference>
<dbReference type="PROSITE" id="PS51891">
    <property type="entry name" value="CENP_V_GFA"/>
    <property type="match status" value="1"/>
</dbReference>
<keyword evidence="3" id="KW-0862">Zinc</keyword>
<dbReference type="Proteomes" id="UP001059971">
    <property type="component" value="Chromosome 2"/>
</dbReference>
<evidence type="ECO:0000313" key="6">
    <source>
        <dbReference type="EMBL" id="BBF71647.1"/>
    </source>
</evidence>
<dbReference type="InterPro" id="IPR011057">
    <property type="entry name" value="Mss4-like_sf"/>
</dbReference>
<dbReference type="Gene3D" id="3.90.1590.10">
    <property type="entry name" value="glutathione-dependent formaldehyde- activating enzyme (gfa)"/>
    <property type="match status" value="1"/>
</dbReference>
<dbReference type="InterPro" id="IPR006913">
    <property type="entry name" value="CENP-V/GFA"/>
</dbReference>
<feature type="domain" description="CENP-V/GFA" evidence="5">
    <location>
        <begin position="6"/>
        <end position="123"/>
    </location>
</feature>
<protein>
    <recommendedName>
        <fullName evidence="5">CENP-V/GFA domain-containing protein</fullName>
    </recommendedName>
</protein>
<sequence length="140" mass="14808">MSGPLSHGRCLCGQVRYSFTGAPLLTAVCHCRHCQRQGASAFSVVVAVPADSFTQQGETKVFADTGDSGQAVARHFCPTCGSPIASIADALPGLVLIKAGTLDDFDRHVPVMEVYCDSRVPWLPTMPDAQQFPGSNIGVE</sequence>
<evidence type="ECO:0000256" key="2">
    <source>
        <dbReference type="ARBA" id="ARBA00022723"/>
    </source>
</evidence>
<evidence type="ECO:0000259" key="5">
    <source>
        <dbReference type="PROSITE" id="PS51891"/>
    </source>
</evidence>
<name>A0ABM7G2Z3_9SPHN</name>
<organism evidence="6 7">
    <name type="scientific">Sphingomonas bisphenolicum</name>
    <dbReference type="NCBI Taxonomy" id="296544"/>
    <lineage>
        <taxon>Bacteria</taxon>
        <taxon>Pseudomonadati</taxon>
        <taxon>Pseudomonadota</taxon>
        <taxon>Alphaproteobacteria</taxon>
        <taxon>Sphingomonadales</taxon>
        <taxon>Sphingomonadaceae</taxon>
        <taxon>Sphingomonas</taxon>
    </lineage>
</organism>
<evidence type="ECO:0000256" key="3">
    <source>
        <dbReference type="ARBA" id="ARBA00022833"/>
    </source>
</evidence>
<dbReference type="Pfam" id="PF04828">
    <property type="entry name" value="GFA"/>
    <property type="match status" value="1"/>
</dbReference>
<dbReference type="RefSeq" id="WP_224546827.1">
    <property type="nucleotide sequence ID" value="NZ_AP018818.1"/>
</dbReference>
<keyword evidence="7" id="KW-1185">Reference proteome</keyword>
<keyword evidence="4" id="KW-0456">Lyase</keyword>
<keyword evidence="2" id="KW-0479">Metal-binding</keyword>
<dbReference type="PANTHER" id="PTHR33337">
    <property type="entry name" value="GFA DOMAIN-CONTAINING PROTEIN"/>
    <property type="match status" value="1"/>
</dbReference>
<reference evidence="6" key="1">
    <citation type="submission" date="2018-07" db="EMBL/GenBank/DDBJ databases">
        <title>Complete genome sequence of Sphingomonas bisphenolicum strain AO1, a bisphenol A degradative bacterium isolated from Japanese farm field.</title>
        <authorList>
            <person name="Murakami M."/>
            <person name="Koh M."/>
            <person name="Koba S."/>
            <person name="Matsumura Y."/>
        </authorList>
    </citation>
    <scope>NUCLEOTIDE SEQUENCE</scope>
    <source>
        <strain evidence="6">AO1</strain>
    </source>
</reference>
<dbReference type="SUPFAM" id="SSF51316">
    <property type="entry name" value="Mss4-like"/>
    <property type="match status" value="1"/>
</dbReference>
<gene>
    <name evidence="6" type="ORF">SBA_ch2_1800</name>
</gene>